<sequence>MHRFYQPILPSSNLFLQHKWDFINYETHRQKVKNIRSKIDQTAPRTYPHLYLRPKQLQLEMERFCTIQRQNKYLLEKVEKIHRYGGWIDTDNSQHKPRSINTIARQKEAVRVSYENQTMLNRIKGEHTSYNRSQLESSFAMQEKYRANIDKFPREWQEMSKDMKRFRADIRKKYIYPKYGKPKSQKKKLKKIEQKTEPEPQLVASAEEPEITIYVPEAAELKEEPKHHVTILERLRNIFARKHDGPQIEILAENGKEGEDSKPKDEIHQDKEKDDKNQDKEKDDKNQDKEKDDKIQDKEKYDANQDKEMDETNQNKENNKVDQDKQKDEVNQNEENNKANEDRKKEEINQEKDGVNNSDEVE</sequence>
<organism evidence="3 4">
    <name type="scientific">Argiope bruennichi</name>
    <name type="common">Wasp spider</name>
    <name type="synonym">Aranea bruennichi</name>
    <dbReference type="NCBI Taxonomy" id="94029"/>
    <lineage>
        <taxon>Eukaryota</taxon>
        <taxon>Metazoa</taxon>
        <taxon>Ecdysozoa</taxon>
        <taxon>Arthropoda</taxon>
        <taxon>Chelicerata</taxon>
        <taxon>Arachnida</taxon>
        <taxon>Araneae</taxon>
        <taxon>Araneomorphae</taxon>
        <taxon>Entelegynae</taxon>
        <taxon>Araneoidea</taxon>
        <taxon>Araneidae</taxon>
        <taxon>Argiope</taxon>
    </lineage>
</organism>
<reference evidence="3" key="2">
    <citation type="submission" date="2020-06" db="EMBL/GenBank/DDBJ databases">
        <authorList>
            <person name="Sheffer M."/>
        </authorList>
    </citation>
    <scope>NUCLEOTIDE SEQUENCE</scope>
</reference>
<dbReference type="Pfam" id="PF13879">
    <property type="entry name" value="Hmw_CFAP97"/>
    <property type="match status" value="1"/>
</dbReference>
<evidence type="ECO:0000313" key="3">
    <source>
        <dbReference type="EMBL" id="KAF8786734.1"/>
    </source>
</evidence>
<gene>
    <name evidence="3" type="ORF">HNY73_008413</name>
</gene>
<dbReference type="AlphaFoldDB" id="A0A8T0F6B5"/>
<accession>A0A8T0F6B5</accession>
<keyword evidence="4" id="KW-1185">Reference proteome</keyword>
<evidence type="ECO:0000256" key="2">
    <source>
        <dbReference type="SAM" id="MobiDB-lite"/>
    </source>
</evidence>
<dbReference type="Proteomes" id="UP000807504">
    <property type="component" value="Unassembled WGS sequence"/>
</dbReference>
<feature type="region of interest" description="Disordered" evidence="2">
    <location>
        <begin position="181"/>
        <end position="203"/>
    </location>
</feature>
<reference evidence="3" key="1">
    <citation type="journal article" date="2020" name="bioRxiv">
        <title>Chromosome-level reference genome of the European wasp spider Argiope bruennichi: a resource for studies on range expansion and evolutionary adaptation.</title>
        <authorList>
            <person name="Sheffer M.M."/>
            <person name="Hoppe A."/>
            <person name="Krehenwinkel H."/>
            <person name="Uhl G."/>
            <person name="Kuss A.W."/>
            <person name="Jensen L."/>
            <person name="Jensen C."/>
            <person name="Gillespie R.G."/>
            <person name="Hoff K.J."/>
            <person name="Prost S."/>
        </authorList>
    </citation>
    <scope>NUCLEOTIDE SEQUENCE</scope>
</reference>
<feature type="region of interest" description="Disordered" evidence="2">
    <location>
        <begin position="252"/>
        <end position="362"/>
    </location>
</feature>
<feature type="compositionally biased region" description="Basic and acidic residues" evidence="2">
    <location>
        <begin position="313"/>
        <end position="354"/>
    </location>
</feature>
<dbReference type="PANTHER" id="PTHR33768">
    <property type="entry name" value="MIP11318P"/>
    <property type="match status" value="1"/>
</dbReference>
<dbReference type="EMBL" id="JABXBU010000015">
    <property type="protein sequence ID" value="KAF8786734.1"/>
    <property type="molecule type" value="Genomic_DNA"/>
</dbReference>
<dbReference type="PANTHER" id="PTHR33768:SF3">
    <property type="entry name" value="MIP11318P"/>
    <property type="match status" value="1"/>
</dbReference>
<dbReference type="InterPro" id="IPR038792">
    <property type="entry name" value="CFAP97D1/2"/>
</dbReference>
<evidence type="ECO:0000313" key="4">
    <source>
        <dbReference type="Proteomes" id="UP000807504"/>
    </source>
</evidence>
<evidence type="ECO:0000256" key="1">
    <source>
        <dbReference type="ARBA" id="ARBA00008315"/>
    </source>
</evidence>
<comment type="caution">
    <text evidence="3">The sequence shown here is derived from an EMBL/GenBank/DDBJ whole genome shotgun (WGS) entry which is preliminary data.</text>
</comment>
<protein>
    <submittedName>
        <fullName evidence="3">Uncharacterized protein</fullName>
    </submittedName>
</protein>
<dbReference type="InterPro" id="IPR029488">
    <property type="entry name" value="Hmw/CFAP97"/>
</dbReference>
<name>A0A8T0F6B5_ARGBR</name>
<feature type="compositionally biased region" description="Basic residues" evidence="2">
    <location>
        <begin position="181"/>
        <end position="190"/>
    </location>
</feature>
<feature type="compositionally biased region" description="Basic and acidic residues" evidence="2">
    <location>
        <begin position="254"/>
        <end position="307"/>
    </location>
</feature>
<proteinExistence type="inferred from homology"/>
<comment type="similarity">
    <text evidence="1">Belongs to the CFAP97 family.</text>
</comment>